<keyword evidence="2" id="KW-1185">Reference proteome</keyword>
<comment type="caution">
    <text evidence="1">The sequence shown here is derived from an EMBL/GenBank/DDBJ whole genome shotgun (WGS) entry which is preliminary data.</text>
</comment>
<accession>A0ABX2D7Q0</accession>
<name>A0ABX2D7Q0_9CYAN</name>
<dbReference type="EMBL" id="SRRZ01000268">
    <property type="protein sequence ID" value="NQE38589.1"/>
    <property type="molecule type" value="Genomic_DNA"/>
</dbReference>
<evidence type="ECO:0000313" key="1">
    <source>
        <dbReference type="EMBL" id="NQE38589.1"/>
    </source>
</evidence>
<organism evidence="1 2">
    <name type="scientific">Microcoleus asticus IPMA8</name>
    <dbReference type="NCBI Taxonomy" id="2563858"/>
    <lineage>
        <taxon>Bacteria</taxon>
        <taxon>Bacillati</taxon>
        <taxon>Cyanobacteriota</taxon>
        <taxon>Cyanophyceae</taxon>
        <taxon>Oscillatoriophycideae</taxon>
        <taxon>Oscillatoriales</taxon>
        <taxon>Microcoleaceae</taxon>
        <taxon>Microcoleus</taxon>
        <taxon>Microcoleus asticus</taxon>
    </lineage>
</organism>
<dbReference type="Proteomes" id="UP000702425">
    <property type="component" value="Unassembled WGS sequence"/>
</dbReference>
<proteinExistence type="predicted"/>
<evidence type="ECO:0000313" key="2">
    <source>
        <dbReference type="Proteomes" id="UP000702425"/>
    </source>
</evidence>
<gene>
    <name evidence="1" type="ORF">E5S67_06374</name>
</gene>
<sequence>MPEITRVDDYAKHLKNTRSLLPDSVGYLMAYGYYCRAKFWDAVRESDLNLISKLRVDANLNYLYAGEKNQFGAPRKYDGKVDCNNLNNLTFIKEIKPGVKLYSLVVWSCC</sequence>
<dbReference type="RefSeq" id="WP_246277088.1">
    <property type="nucleotide sequence ID" value="NZ_CAWPPK010000188.1"/>
</dbReference>
<protein>
    <submittedName>
        <fullName evidence="1">Uncharacterized protein</fullName>
    </submittedName>
</protein>
<reference evidence="1 2" key="1">
    <citation type="journal article" date="2020" name="Sci. Rep.">
        <title>A novel cyanobacterial geosmin producer, revising GeoA distribution and dispersion patterns in Bacteria.</title>
        <authorList>
            <person name="Churro C."/>
            <person name="Semedo-Aguiar A.P."/>
            <person name="Silva A.D."/>
            <person name="Pereira-Leal J.B."/>
            <person name="Leite R.B."/>
        </authorList>
    </citation>
    <scope>NUCLEOTIDE SEQUENCE [LARGE SCALE GENOMIC DNA]</scope>
    <source>
        <strain evidence="1 2">IPMA8</strain>
    </source>
</reference>